<name>J9CKN6_9ZZZZ</name>
<dbReference type="PANTHER" id="PTHR41775">
    <property type="entry name" value="SECRETED PROTEIN-RELATED"/>
    <property type="match status" value="1"/>
</dbReference>
<protein>
    <submittedName>
        <fullName evidence="2">M6 family metalloprotease domain protein</fullName>
    </submittedName>
</protein>
<dbReference type="Gene3D" id="3.40.390.10">
    <property type="entry name" value="Collagenase (Catalytic Domain)"/>
    <property type="match status" value="1"/>
</dbReference>
<dbReference type="Pfam" id="PF05547">
    <property type="entry name" value="Peptidase_M6"/>
    <property type="match status" value="1"/>
</dbReference>
<dbReference type="EMBL" id="AMCI01003303">
    <property type="protein sequence ID" value="EJX00616.1"/>
    <property type="molecule type" value="Genomic_DNA"/>
</dbReference>
<keyword evidence="2" id="KW-0645">Protease</keyword>
<accession>J9CKN6</accession>
<keyword evidence="2" id="KW-0482">Metalloprotease</keyword>
<proteinExistence type="predicted"/>
<dbReference type="InterPro" id="IPR003961">
    <property type="entry name" value="FN3_dom"/>
</dbReference>
<reference evidence="2" key="1">
    <citation type="journal article" date="2012" name="PLoS ONE">
        <title>Gene sets for utilization of primary and secondary nutrition supplies in the distal gut of endangered iberian lynx.</title>
        <authorList>
            <person name="Alcaide M."/>
            <person name="Messina E."/>
            <person name="Richter M."/>
            <person name="Bargiela R."/>
            <person name="Peplies J."/>
            <person name="Huws S.A."/>
            <person name="Newbold C.J."/>
            <person name="Golyshin P.N."/>
            <person name="Simon M.A."/>
            <person name="Lopez G."/>
            <person name="Yakimov M.M."/>
            <person name="Ferrer M."/>
        </authorList>
    </citation>
    <scope>NUCLEOTIDE SEQUENCE</scope>
</reference>
<feature type="non-terminal residue" evidence="2">
    <location>
        <position position="335"/>
    </location>
</feature>
<organism evidence="2">
    <name type="scientific">gut metagenome</name>
    <dbReference type="NCBI Taxonomy" id="749906"/>
    <lineage>
        <taxon>unclassified sequences</taxon>
        <taxon>metagenomes</taxon>
        <taxon>organismal metagenomes</taxon>
    </lineage>
</organism>
<dbReference type="InterPro" id="IPR024079">
    <property type="entry name" value="MetalloPept_cat_dom_sf"/>
</dbReference>
<sequence>WPHSWNLSVINEDIQLGKVKIDRYATSQELNGQSHKPVGIGTFVHEFGHVLGLADHYNTMNPAASNMPGAWDVMCSGSYNGDQNCPATFTAFERHSLNWIKLTELNATTDTFVTVSPLEDKNAAYRISIPGKNNEYFIIENRQQKDWDQYVPGHGILVWHLDEDQDVWNTNSVNNDPSHPRVDIVEADRRSTVSGDSGDSFPGSNGVTAFNFNGWYDHNVFGFAFVDETEGGDACFLLSGNNYKLDNPQVNISDIRGRSAKASWTSVKYAKSYNVALMQNGKSLKSLSVEGNELEFDGLEPQTEYTAVVQAALADYVSDSVKVKFTTSELNFEER</sequence>
<feature type="domain" description="Peptidase M6-like" evidence="1">
    <location>
        <begin position="1"/>
        <end position="97"/>
    </location>
</feature>
<feature type="non-terminal residue" evidence="2">
    <location>
        <position position="1"/>
    </location>
</feature>
<dbReference type="SUPFAM" id="SSF55486">
    <property type="entry name" value="Metalloproteases ('zincins'), catalytic domain"/>
    <property type="match status" value="1"/>
</dbReference>
<evidence type="ECO:0000313" key="2">
    <source>
        <dbReference type="EMBL" id="EJX00616.1"/>
    </source>
</evidence>
<dbReference type="InterPro" id="IPR013783">
    <property type="entry name" value="Ig-like_fold"/>
</dbReference>
<dbReference type="PANTHER" id="PTHR41775:SF1">
    <property type="entry name" value="PEPTIDASE M6-LIKE DOMAIN-CONTAINING PROTEIN"/>
    <property type="match status" value="1"/>
</dbReference>
<dbReference type="Gene3D" id="2.60.40.10">
    <property type="entry name" value="Immunoglobulins"/>
    <property type="match status" value="1"/>
</dbReference>
<evidence type="ECO:0000259" key="1">
    <source>
        <dbReference type="Pfam" id="PF05547"/>
    </source>
</evidence>
<dbReference type="CDD" id="cd00063">
    <property type="entry name" value="FN3"/>
    <property type="match status" value="1"/>
</dbReference>
<dbReference type="GO" id="GO:0006508">
    <property type="term" value="P:proteolysis"/>
    <property type="evidence" value="ECO:0007669"/>
    <property type="project" value="UniProtKB-KW"/>
</dbReference>
<gene>
    <name evidence="2" type="ORF">EVA_11278</name>
</gene>
<dbReference type="GO" id="GO:0008237">
    <property type="term" value="F:metallopeptidase activity"/>
    <property type="evidence" value="ECO:0007669"/>
    <property type="project" value="UniProtKB-KW"/>
</dbReference>
<keyword evidence="2" id="KW-0378">Hydrolase</keyword>
<dbReference type="SUPFAM" id="SSF49265">
    <property type="entry name" value="Fibronectin type III"/>
    <property type="match status" value="1"/>
</dbReference>
<dbReference type="AlphaFoldDB" id="J9CKN6"/>
<dbReference type="InterPro" id="IPR008757">
    <property type="entry name" value="Peptidase_M6-like_domain"/>
</dbReference>
<dbReference type="InterPro" id="IPR036116">
    <property type="entry name" value="FN3_sf"/>
</dbReference>
<comment type="caution">
    <text evidence="2">The sequence shown here is derived from an EMBL/GenBank/DDBJ whole genome shotgun (WGS) entry which is preliminary data.</text>
</comment>